<evidence type="ECO:0000313" key="3">
    <source>
        <dbReference type="EMBL" id="CAD9206351.1"/>
    </source>
</evidence>
<dbReference type="InterPro" id="IPR040441">
    <property type="entry name" value="CFA20/CFAP20DC"/>
</dbReference>
<protein>
    <recommendedName>
        <fullName evidence="2">CFA20 domain-containing protein</fullName>
    </recommendedName>
</protein>
<accession>A0A7S1X3M5</accession>
<dbReference type="AlphaFoldDB" id="A0A7S1X3M5"/>
<dbReference type="PANTHER" id="PTHR12458">
    <property type="entry name" value="ORF PROTEIN"/>
    <property type="match status" value="1"/>
</dbReference>
<feature type="region of interest" description="Disordered" evidence="1">
    <location>
        <begin position="823"/>
        <end position="868"/>
    </location>
</feature>
<sequence length="966" mass="101910">MSLFANEYQGGAAFEVLTPQGSNPLANWKLSGPGAKATKKVYEKGVKGYVFHCQGGHGFKMQVPKDERKGMVLMQPYLSFQVYINSGQPFSLELSVTTADNTRRRLFLSSSFQDAKTTTLHAQIPLQSLKRDRWMNLAFNVAALVHSCFGGQPFRSLDLMILGGSFKLRRVFTLKHPPPDTATSQPVADAAPLPSSMNYPVGVEYVTQVLGSLAQCGPGAGVVHLNGKHDHSTEAGGQLELGIQGEASPPAKRGGASRRVRSGANRDAPGSRMPSGGSRIPARPSRRGGGAQEEDPLQEGRRVQSAALQRQGNDAGSSPQHPDGLNPREGGSGGSGSAHRKVASATSGSGVRSRNSPAGSRVGAKPARVNLDLQVDGSQSSAGSIRASGDGIAPPFSAFERPPVSPLASGAAISAVRRNSLTCSASPSCSMQPPVSPKKVSAGKGRNSLKCFTSGNTTNANALPDVTGVSAEVGSSPERWATDSVQVSSSNTFAKYGVNGRYSETNDASPASPSSNRFLGHCNNTSRLRVEDVPLRRQVDHMSQGSFSRSALGSTASPSSPHGPVSPYSCRMAPLPPNQTAGGILPSQQASIDRSFKDLKTVPVSRTLNLSMDGPLVAAGPIVSEEPPTFAAKTPSPSPNGAIPPLGFTGPCLEPASLRGSTKPSDALSWRSSIGELAGGRELELPSPSGPMRSASKNRIELESIQADGERQPAVGLHGGGQQGDALAEGKLIEGTSEHVAIYASLPWQRMATNESAALRASVSSAREVEEDDEMDDSHPYTDPVTVLQRTTVKKALSIGIHDESEVLLGTIAHIQPHEVSEVRENVDSTAGRGRSLRPSEDSVSNDQLHGLNFSRDNGGLSSQDGANGRRADALIISEDGYRSNIMTHPRAFTPPVVTPSQVFESPQKCASSIRLGDALNGSSQIEESVEEGGGMDQSIEYRDLIYDPILNCYYDTKSNQYFSVK</sequence>
<feature type="region of interest" description="Disordered" evidence="1">
    <location>
        <begin position="424"/>
        <end position="444"/>
    </location>
</feature>
<name>A0A7S1X3M5_9CHLO</name>
<feature type="compositionally biased region" description="Polar residues" evidence="1">
    <location>
        <begin position="424"/>
        <end position="433"/>
    </location>
</feature>
<feature type="domain" description="CFA20" evidence="2">
    <location>
        <begin position="4"/>
        <end position="175"/>
    </location>
</feature>
<feature type="compositionally biased region" description="Polar residues" evidence="1">
    <location>
        <begin position="542"/>
        <end position="560"/>
    </location>
</feature>
<feature type="region of interest" description="Disordered" evidence="1">
    <location>
        <begin position="244"/>
        <end position="368"/>
    </location>
</feature>
<feature type="compositionally biased region" description="Polar residues" evidence="1">
    <location>
        <begin position="344"/>
        <end position="358"/>
    </location>
</feature>
<gene>
    <name evidence="3" type="ORF">TCHU04912_LOCUS8587</name>
</gene>
<reference evidence="3" key="1">
    <citation type="submission" date="2021-01" db="EMBL/GenBank/DDBJ databases">
        <authorList>
            <person name="Corre E."/>
            <person name="Pelletier E."/>
            <person name="Niang G."/>
            <person name="Scheremetjew M."/>
            <person name="Finn R."/>
            <person name="Kale V."/>
            <person name="Holt S."/>
            <person name="Cochrane G."/>
            <person name="Meng A."/>
            <person name="Brown T."/>
            <person name="Cohen L."/>
        </authorList>
    </citation>
    <scope>NUCLEOTIDE SEQUENCE</scope>
    <source>
        <strain evidence="3">PLY429</strain>
    </source>
</reference>
<evidence type="ECO:0000259" key="2">
    <source>
        <dbReference type="Pfam" id="PF05018"/>
    </source>
</evidence>
<organism evidence="3">
    <name type="scientific">Tetraselmis chuii</name>
    <dbReference type="NCBI Taxonomy" id="63592"/>
    <lineage>
        <taxon>Eukaryota</taxon>
        <taxon>Viridiplantae</taxon>
        <taxon>Chlorophyta</taxon>
        <taxon>core chlorophytes</taxon>
        <taxon>Chlorodendrophyceae</taxon>
        <taxon>Chlorodendrales</taxon>
        <taxon>Chlorodendraceae</taxon>
        <taxon>Tetraselmis</taxon>
    </lineage>
</organism>
<dbReference type="Pfam" id="PF05018">
    <property type="entry name" value="CFA20_dom"/>
    <property type="match status" value="1"/>
</dbReference>
<dbReference type="InterPro" id="IPR007714">
    <property type="entry name" value="CFA20_dom"/>
</dbReference>
<evidence type="ECO:0000256" key="1">
    <source>
        <dbReference type="SAM" id="MobiDB-lite"/>
    </source>
</evidence>
<feature type="compositionally biased region" description="Polar residues" evidence="1">
    <location>
        <begin position="306"/>
        <end position="320"/>
    </location>
</feature>
<feature type="region of interest" description="Disordered" evidence="1">
    <location>
        <begin position="542"/>
        <end position="569"/>
    </location>
</feature>
<proteinExistence type="predicted"/>
<feature type="region of interest" description="Disordered" evidence="1">
    <location>
        <begin position="503"/>
        <end position="522"/>
    </location>
</feature>
<dbReference type="EMBL" id="HBGG01016730">
    <property type="protein sequence ID" value="CAD9206351.1"/>
    <property type="molecule type" value="Transcribed_RNA"/>
</dbReference>